<evidence type="ECO:0000313" key="1">
    <source>
        <dbReference type="EMBL" id="CAF1664148.1"/>
    </source>
</evidence>
<dbReference type="Gene3D" id="2.60.120.330">
    <property type="entry name" value="B-lactam Antibiotic, Isopenicillin N Synthase, Chain"/>
    <property type="match status" value="2"/>
</dbReference>
<name>A0A816FQ22_9BILA</name>
<dbReference type="SUPFAM" id="SSF51197">
    <property type="entry name" value="Clavaminate synthase-like"/>
    <property type="match status" value="1"/>
</dbReference>
<gene>
    <name evidence="1" type="ORF">KQP761_LOCUS32719</name>
</gene>
<accession>A0A816FQ22</accession>
<dbReference type="Proteomes" id="UP000663834">
    <property type="component" value="Unassembled WGS sequence"/>
</dbReference>
<dbReference type="AlphaFoldDB" id="A0A816FQ22"/>
<reference evidence="1" key="1">
    <citation type="submission" date="2021-02" db="EMBL/GenBank/DDBJ databases">
        <authorList>
            <person name="Nowell W R."/>
        </authorList>
    </citation>
    <scope>NUCLEOTIDE SEQUENCE</scope>
</reference>
<protein>
    <submittedName>
        <fullName evidence="1">Uncharacterized protein</fullName>
    </submittedName>
</protein>
<dbReference type="InterPro" id="IPR027443">
    <property type="entry name" value="IPNS-like_sf"/>
</dbReference>
<comment type="caution">
    <text evidence="1">The sequence shown here is derived from an EMBL/GenBank/DDBJ whole genome shotgun (WGS) entry which is preliminary data.</text>
</comment>
<dbReference type="OrthoDB" id="288590at2759"/>
<dbReference type="EMBL" id="CAJNOW010018285">
    <property type="protein sequence ID" value="CAF1664148.1"/>
    <property type="molecule type" value="Genomic_DNA"/>
</dbReference>
<sequence length="163" mass="18753">MPEFRQAVLACYHEIEMLALELTKVFFVGSENDFNQFSSHFQWPSIGLRMLHYLPQPSPVLDDAFVLRNEQMIVLRATPHCVINRSGQDRYSIVFCWDPQLDLPIDTRDLGTRCCPADKQPNHKPQTYGQHFNNLLSNNYAELYKTIDGASNEDTKNAETNST</sequence>
<evidence type="ECO:0000313" key="2">
    <source>
        <dbReference type="Proteomes" id="UP000663834"/>
    </source>
</evidence>
<proteinExistence type="predicted"/>
<organism evidence="1 2">
    <name type="scientific">Rotaria magnacalcarata</name>
    <dbReference type="NCBI Taxonomy" id="392030"/>
    <lineage>
        <taxon>Eukaryota</taxon>
        <taxon>Metazoa</taxon>
        <taxon>Spiralia</taxon>
        <taxon>Gnathifera</taxon>
        <taxon>Rotifera</taxon>
        <taxon>Eurotatoria</taxon>
        <taxon>Bdelloidea</taxon>
        <taxon>Philodinida</taxon>
        <taxon>Philodinidae</taxon>
        <taxon>Rotaria</taxon>
    </lineage>
</organism>